<evidence type="ECO:0000313" key="2">
    <source>
        <dbReference type="EMBL" id="MPC98610.1"/>
    </source>
</evidence>
<feature type="region of interest" description="Disordered" evidence="1">
    <location>
        <begin position="53"/>
        <end position="72"/>
    </location>
</feature>
<gene>
    <name evidence="2" type="ORF">E2C01_093984</name>
</gene>
<protein>
    <submittedName>
        <fullName evidence="2">Uncharacterized protein</fullName>
    </submittedName>
</protein>
<evidence type="ECO:0000256" key="1">
    <source>
        <dbReference type="SAM" id="MobiDB-lite"/>
    </source>
</evidence>
<dbReference type="AlphaFoldDB" id="A0A5B7JP85"/>
<reference evidence="2 3" key="1">
    <citation type="submission" date="2019-05" db="EMBL/GenBank/DDBJ databases">
        <title>Another draft genome of Portunus trituberculatus and its Hox gene families provides insights of decapod evolution.</title>
        <authorList>
            <person name="Jeong J.-H."/>
            <person name="Song I."/>
            <person name="Kim S."/>
            <person name="Choi T."/>
            <person name="Kim D."/>
            <person name="Ryu S."/>
            <person name="Kim W."/>
        </authorList>
    </citation>
    <scope>NUCLEOTIDE SEQUENCE [LARGE SCALE GENOMIC DNA]</scope>
    <source>
        <tissue evidence="2">Muscle</tissue>
    </source>
</reference>
<name>A0A5B7JP85_PORTR</name>
<proteinExistence type="predicted"/>
<dbReference type="Proteomes" id="UP000324222">
    <property type="component" value="Unassembled WGS sequence"/>
</dbReference>
<evidence type="ECO:0000313" key="3">
    <source>
        <dbReference type="Proteomes" id="UP000324222"/>
    </source>
</evidence>
<organism evidence="2 3">
    <name type="scientific">Portunus trituberculatus</name>
    <name type="common">Swimming crab</name>
    <name type="synonym">Neptunus trituberculatus</name>
    <dbReference type="NCBI Taxonomy" id="210409"/>
    <lineage>
        <taxon>Eukaryota</taxon>
        <taxon>Metazoa</taxon>
        <taxon>Ecdysozoa</taxon>
        <taxon>Arthropoda</taxon>
        <taxon>Crustacea</taxon>
        <taxon>Multicrustacea</taxon>
        <taxon>Malacostraca</taxon>
        <taxon>Eumalacostraca</taxon>
        <taxon>Eucarida</taxon>
        <taxon>Decapoda</taxon>
        <taxon>Pleocyemata</taxon>
        <taxon>Brachyura</taxon>
        <taxon>Eubrachyura</taxon>
        <taxon>Portunoidea</taxon>
        <taxon>Portunidae</taxon>
        <taxon>Portuninae</taxon>
        <taxon>Portunus</taxon>
    </lineage>
</organism>
<comment type="caution">
    <text evidence="2">The sequence shown here is derived from an EMBL/GenBank/DDBJ whole genome shotgun (WGS) entry which is preliminary data.</text>
</comment>
<dbReference type="EMBL" id="VSRR010114825">
    <property type="protein sequence ID" value="MPC98610.1"/>
    <property type="molecule type" value="Genomic_DNA"/>
</dbReference>
<accession>A0A5B7JP85</accession>
<feature type="compositionally biased region" description="Polar residues" evidence="1">
    <location>
        <begin position="57"/>
        <end position="72"/>
    </location>
</feature>
<sequence>MKRVNTAVNTDPLPRLPHQYCVFVPTAHESLRATGGSELTAITCRDDAAASCHRHPNLTSPHSLASASTPTA</sequence>
<keyword evidence="3" id="KW-1185">Reference proteome</keyword>